<dbReference type="KEGG" id="psim:KR76_07925"/>
<evidence type="ECO:0000256" key="1">
    <source>
        <dbReference type="SAM" id="SignalP"/>
    </source>
</evidence>
<evidence type="ECO:0000313" key="2">
    <source>
        <dbReference type="EMBL" id="AIY16713.1"/>
    </source>
</evidence>
<accession>A0A0A1DJE6</accession>
<dbReference type="STRING" id="2045.KR76_07925"/>
<dbReference type="HOGENOM" id="CLU_1370959_0_0_11"/>
<name>A0A0A1DJE6_NOCSI</name>
<evidence type="ECO:0008006" key="4">
    <source>
        <dbReference type="Google" id="ProtNLM"/>
    </source>
</evidence>
<dbReference type="eggNOG" id="ENOG5031QSA">
    <property type="taxonomic scope" value="Bacteria"/>
</dbReference>
<protein>
    <recommendedName>
        <fullName evidence="4">Septum formation-related domain-containing protein</fullName>
    </recommendedName>
</protein>
<dbReference type="AlphaFoldDB" id="A0A0A1DJE6"/>
<dbReference type="EMBL" id="CP009896">
    <property type="protein sequence ID" value="AIY16713.1"/>
    <property type="molecule type" value="Genomic_DNA"/>
</dbReference>
<feature type="chain" id="PRO_5039229361" description="Septum formation-related domain-containing protein" evidence="1">
    <location>
        <begin position="26"/>
        <end position="217"/>
    </location>
</feature>
<sequence>MTCVPTVLRALLLSALLTLIPVAIGVAVSDDTAPPPARKPAAYTGTPLSEFDSTKAVVRRAPFCELVPAEAVAAALGAEGTATGYDNGEQTDAIPGGDVAHEYGCRAAATAAGTPGAAEAWVFAPPVTADWAQRLVAEAGRTKGCAPLPGAPAYGTPSVGLLCTTGDQRSVTFRGLYGDAWLACSLSLPAGLPQDQLVDRAGRWCVAVAQAAAVPVG</sequence>
<evidence type="ECO:0000313" key="3">
    <source>
        <dbReference type="Proteomes" id="UP000030300"/>
    </source>
</evidence>
<feature type="signal peptide" evidence="1">
    <location>
        <begin position="1"/>
        <end position="25"/>
    </location>
</feature>
<proteinExistence type="predicted"/>
<gene>
    <name evidence="2" type="ORF">KR76_07925</name>
</gene>
<keyword evidence="1" id="KW-0732">Signal</keyword>
<organism evidence="2 3">
    <name type="scientific">Nocardioides simplex</name>
    <name type="common">Arthrobacter simplex</name>
    <dbReference type="NCBI Taxonomy" id="2045"/>
    <lineage>
        <taxon>Bacteria</taxon>
        <taxon>Bacillati</taxon>
        <taxon>Actinomycetota</taxon>
        <taxon>Actinomycetes</taxon>
        <taxon>Propionibacteriales</taxon>
        <taxon>Nocardioidaceae</taxon>
        <taxon>Pimelobacter</taxon>
    </lineage>
</organism>
<dbReference type="Proteomes" id="UP000030300">
    <property type="component" value="Chromosome"/>
</dbReference>
<reference evidence="2 3" key="1">
    <citation type="journal article" date="2015" name="Genome Announc.">
        <title>Complete Genome Sequence of Steroid-Transforming Nocardioides simplex VKM Ac-2033D.</title>
        <authorList>
            <person name="Shtratnikova V.Y."/>
            <person name="Schelkunov M.I."/>
            <person name="Pekov Y.A."/>
            <person name="Fokina V.V."/>
            <person name="Logacheva M.D."/>
            <person name="Sokolov S.L."/>
            <person name="Bragin E.Y."/>
            <person name="Ashapkin V.V."/>
            <person name="Donova M.V."/>
        </authorList>
    </citation>
    <scope>NUCLEOTIDE SEQUENCE [LARGE SCALE GENOMIC DNA]</scope>
    <source>
        <strain evidence="2 3">VKM Ac-2033D</strain>
    </source>
</reference>
<keyword evidence="3" id="KW-1185">Reference proteome</keyword>